<evidence type="ECO:0000313" key="2">
    <source>
        <dbReference type="Proteomes" id="UP001054945"/>
    </source>
</evidence>
<protein>
    <submittedName>
        <fullName evidence="1">Uncharacterized protein</fullName>
    </submittedName>
</protein>
<name>A0AAV4WK69_CAEEX</name>
<sequence length="103" mass="11766">MTITGGHLSNEKYATRRADEFKDPIANDFEELTEIVVHSHEFHMRNTTPRYSGSCPLIIACELDPFPVDPRGESEWQKKARGVRRAGRPAVHERINMVFASLE</sequence>
<reference evidence="1 2" key="1">
    <citation type="submission" date="2021-06" db="EMBL/GenBank/DDBJ databases">
        <title>Caerostris extrusa draft genome.</title>
        <authorList>
            <person name="Kono N."/>
            <person name="Arakawa K."/>
        </authorList>
    </citation>
    <scope>NUCLEOTIDE SEQUENCE [LARGE SCALE GENOMIC DNA]</scope>
</reference>
<gene>
    <name evidence="1" type="ORF">CEXT_621211</name>
</gene>
<evidence type="ECO:0000313" key="1">
    <source>
        <dbReference type="EMBL" id="GIY82718.1"/>
    </source>
</evidence>
<proteinExistence type="predicted"/>
<comment type="caution">
    <text evidence="1">The sequence shown here is derived from an EMBL/GenBank/DDBJ whole genome shotgun (WGS) entry which is preliminary data.</text>
</comment>
<accession>A0AAV4WK69</accession>
<dbReference type="Proteomes" id="UP001054945">
    <property type="component" value="Unassembled WGS sequence"/>
</dbReference>
<dbReference type="AlphaFoldDB" id="A0AAV4WK69"/>
<dbReference type="EMBL" id="BPLR01016273">
    <property type="protein sequence ID" value="GIY82718.1"/>
    <property type="molecule type" value="Genomic_DNA"/>
</dbReference>
<keyword evidence="2" id="KW-1185">Reference proteome</keyword>
<organism evidence="1 2">
    <name type="scientific">Caerostris extrusa</name>
    <name type="common">Bark spider</name>
    <name type="synonym">Caerostris bankana</name>
    <dbReference type="NCBI Taxonomy" id="172846"/>
    <lineage>
        <taxon>Eukaryota</taxon>
        <taxon>Metazoa</taxon>
        <taxon>Ecdysozoa</taxon>
        <taxon>Arthropoda</taxon>
        <taxon>Chelicerata</taxon>
        <taxon>Arachnida</taxon>
        <taxon>Araneae</taxon>
        <taxon>Araneomorphae</taxon>
        <taxon>Entelegynae</taxon>
        <taxon>Araneoidea</taxon>
        <taxon>Araneidae</taxon>
        <taxon>Caerostris</taxon>
    </lineage>
</organism>